<dbReference type="RefSeq" id="WP_284296188.1">
    <property type="nucleotide sequence ID" value="NZ_BSSV01000001.1"/>
</dbReference>
<sequence length="122" mass="13484">MKEIYRFAIVGGGGFIVDALCFYGISLYFDMNIVVVRTLAFCVAMIVTWLGNRYFTFHASSRVNALRQFMKHALTASSSFLLNLIGFMVVLKATNLVSVAFIVGVSIAFVSNYAVSKSKVFV</sequence>
<dbReference type="PANTHER" id="PTHR38459:SF1">
    <property type="entry name" value="PROPHAGE BACTOPRENOL-LINKED GLUCOSE TRANSLOCASE HOMOLOG"/>
    <property type="match status" value="1"/>
</dbReference>
<proteinExistence type="inferred from homology"/>
<dbReference type="PANTHER" id="PTHR38459">
    <property type="entry name" value="PROPHAGE BACTOPRENOL-LINKED GLUCOSE TRANSLOCASE HOMOLOG"/>
    <property type="match status" value="1"/>
</dbReference>
<feature type="transmembrane region" description="Helical" evidence="6">
    <location>
        <begin position="72"/>
        <end position="90"/>
    </location>
</feature>
<gene>
    <name evidence="8" type="ORF">tloyanaT_08490</name>
</gene>
<evidence type="ECO:0000259" key="7">
    <source>
        <dbReference type="Pfam" id="PF04138"/>
    </source>
</evidence>
<dbReference type="Pfam" id="PF04138">
    <property type="entry name" value="GtrA_DPMS_TM"/>
    <property type="match status" value="1"/>
</dbReference>
<dbReference type="InterPro" id="IPR007267">
    <property type="entry name" value="GtrA_DPMS_TM"/>
</dbReference>
<evidence type="ECO:0000313" key="8">
    <source>
        <dbReference type="EMBL" id="GLX84597.1"/>
    </source>
</evidence>
<comment type="subcellular location">
    <subcellularLocation>
        <location evidence="1">Membrane</location>
        <topology evidence="1">Multi-pass membrane protein</topology>
    </subcellularLocation>
</comment>
<reference evidence="8 9" key="1">
    <citation type="submission" date="2023-03" db="EMBL/GenBank/DDBJ databases">
        <title>Thalassotalea loyana LMG 22536T draft genome sequence.</title>
        <authorList>
            <person name="Sawabe T."/>
        </authorList>
    </citation>
    <scope>NUCLEOTIDE SEQUENCE [LARGE SCALE GENOMIC DNA]</scope>
    <source>
        <strain evidence="8 9">LMG 22536</strain>
    </source>
</reference>
<dbReference type="InterPro" id="IPR051401">
    <property type="entry name" value="GtrA_CellWall_Glycosyl"/>
</dbReference>
<name>A0ABQ6H8Z5_9GAMM</name>
<protein>
    <recommendedName>
        <fullName evidence="7">GtrA/DPMS transmembrane domain-containing protein</fullName>
    </recommendedName>
</protein>
<organism evidence="8 9">
    <name type="scientific">Thalassotalea loyana</name>
    <dbReference type="NCBI Taxonomy" id="280483"/>
    <lineage>
        <taxon>Bacteria</taxon>
        <taxon>Pseudomonadati</taxon>
        <taxon>Pseudomonadota</taxon>
        <taxon>Gammaproteobacteria</taxon>
        <taxon>Alteromonadales</taxon>
        <taxon>Colwelliaceae</taxon>
        <taxon>Thalassotalea</taxon>
    </lineage>
</organism>
<keyword evidence="5 6" id="KW-0472">Membrane</keyword>
<evidence type="ECO:0000256" key="1">
    <source>
        <dbReference type="ARBA" id="ARBA00004141"/>
    </source>
</evidence>
<comment type="similarity">
    <text evidence="2">Belongs to the GtrA family.</text>
</comment>
<evidence type="ECO:0000256" key="2">
    <source>
        <dbReference type="ARBA" id="ARBA00009399"/>
    </source>
</evidence>
<dbReference type="Proteomes" id="UP001157134">
    <property type="component" value="Unassembled WGS sequence"/>
</dbReference>
<feature type="transmembrane region" description="Helical" evidence="6">
    <location>
        <begin position="7"/>
        <end position="25"/>
    </location>
</feature>
<keyword evidence="9" id="KW-1185">Reference proteome</keyword>
<accession>A0ABQ6H8Z5</accession>
<feature type="transmembrane region" description="Helical" evidence="6">
    <location>
        <begin position="31"/>
        <end position="51"/>
    </location>
</feature>
<feature type="transmembrane region" description="Helical" evidence="6">
    <location>
        <begin position="96"/>
        <end position="115"/>
    </location>
</feature>
<dbReference type="EMBL" id="BSSV01000001">
    <property type="protein sequence ID" value="GLX84597.1"/>
    <property type="molecule type" value="Genomic_DNA"/>
</dbReference>
<keyword evidence="4 6" id="KW-1133">Transmembrane helix</keyword>
<evidence type="ECO:0000256" key="3">
    <source>
        <dbReference type="ARBA" id="ARBA00022692"/>
    </source>
</evidence>
<comment type="caution">
    <text evidence="8">The sequence shown here is derived from an EMBL/GenBank/DDBJ whole genome shotgun (WGS) entry which is preliminary data.</text>
</comment>
<evidence type="ECO:0000256" key="5">
    <source>
        <dbReference type="ARBA" id="ARBA00023136"/>
    </source>
</evidence>
<evidence type="ECO:0000256" key="6">
    <source>
        <dbReference type="SAM" id="Phobius"/>
    </source>
</evidence>
<evidence type="ECO:0000313" key="9">
    <source>
        <dbReference type="Proteomes" id="UP001157134"/>
    </source>
</evidence>
<evidence type="ECO:0000256" key="4">
    <source>
        <dbReference type="ARBA" id="ARBA00022989"/>
    </source>
</evidence>
<keyword evidence="3 6" id="KW-0812">Transmembrane</keyword>
<feature type="domain" description="GtrA/DPMS transmembrane" evidence="7">
    <location>
        <begin position="6"/>
        <end position="121"/>
    </location>
</feature>